<proteinExistence type="predicted"/>
<evidence type="ECO:0000313" key="6">
    <source>
        <dbReference type="Proteomes" id="UP000193648"/>
    </source>
</evidence>
<evidence type="ECO:0000256" key="1">
    <source>
        <dbReference type="ARBA" id="ARBA00004340"/>
    </source>
</evidence>
<accession>A0A1Y2GTU9</accession>
<dbReference type="InParanoid" id="A0A1Y2GTU9"/>
<dbReference type="AlphaFoldDB" id="A0A1Y2GTU9"/>
<dbReference type="GO" id="GO:0005576">
    <property type="term" value="C:extracellular region"/>
    <property type="evidence" value="ECO:0007669"/>
    <property type="project" value="UniProtKB-SubCell"/>
</dbReference>
<comment type="caution">
    <text evidence="5">The sequence shown here is derived from an EMBL/GenBank/DDBJ whole genome shotgun (WGS) entry which is preliminary data.</text>
</comment>
<comment type="subcellular location">
    <subcellularLocation>
        <location evidence="1">Host cell</location>
    </subcellularLocation>
    <subcellularLocation>
        <location evidence="2">Secreted</location>
    </subcellularLocation>
</comment>
<dbReference type="GeneID" id="33568092"/>
<gene>
    <name evidence="5" type="ORF">BCR41DRAFT_36678</name>
</gene>
<dbReference type="InterPro" id="IPR045379">
    <property type="entry name" value="Crinkler_N"/>
</dbReference>
<dbReference type="Pfam" id="PF20147">
    <property type="entry name" value="Crinkler"/>
    <property type="match status" value="1"/>
</dbReference>
<dbReference type="EMBL" id="MCFF01000013">
    <property type="protein sequence ID" value="ORZ20160.1"/>
    <property type="molecule type" value="Genomic_DNA"/>
</dbReference>
<reference evidence="5 6" key="1">
    <citation type="submission" date="2016-07" db="EMBL/GenBank/DDBJ databases">
        <title>Pervasive Adenine N6-methylation of Active Genes in Fungi.</title>
        <authorList>
            <consortium name="DOE Joint Genome Institute"/>
            <person name="Mondo S.J."/>
            <person name="Dannebaum R.O."/>
            <person name="Kuo R.C."/>
            <person name="Labutti K."/>
            <person name="Haridas S."/>
            <person name="Kuo A."/>
            <person name="Salamov A."/>
            <person name="Ahrendt S.R."/>
            <person name="Lipzen A."/>
            <person name="Sullivan W."/>
            <person name="Andreopoulos W.B."/>
            <person name="Clum A."/>
            <person name="Lindquist E."/>
            <person name="Daum C."/>
            <person name="Ramamoorthy G.K."/>
            <person name="Gryganskyi A."/>
            <person name="Culley D."/>
            <person name="Magnuson J.K."/>
            <person name="James T.Y."/>
            <person name="O'Malley M.A."/>
            <person name="Stajich J.E."/>
            <person name="Spatafora J.W."/>
            <person name="Visel A."/>
            <person name="Grigoriev I.V."/>
        </authorList>
    </citation>
    <scope>NUCLEOTIDE SEQUENCE [LARGE SCALE GENOMIC DNA]</scope>
    <source>
        <strain evidence="5 6">NRRL 3116</strain>
    </source>
</reference>
<name>A0A1Y2GTU9_9FUNG</name>
<protein>
    <recommendedName>
        <fullName evidence="4">Crinkler effector protein N-terminal domain-containing protein</fullName>
    </recommendedName>
</protein>
<keyword evidence="6" id="KW-1185">Reference proteome</keyword>
<evidence type="ECO:0000256" key="3">
    <source>
        <dbReference type="ARBA" id="ARBA00022525"/>
    </source>
</evidence>
<dbReference type="Proteomes" id="UP000193648">
    <property type="component" value="Unassembled WGS sequence"/>
</dbReference>
<dbReference type="RefSeq" id="XP_021882700.1">
    <property type="nucleotide sequence ID" value="XM_022026249.1"/>
</dbReference>
<feature type="domain" description="Crinkler effector protein N-terminal" evidence="4">
    <location>
        <begin position="2"/>
        <end position="97"/>
    </location>
</feature>
<sequence length="207" mass="22958">MLSLSCIFNNNPASCTVSVIISPESTVFDLRNELRQLMPELCDIDPNLCALWRLCIPISGNKVSIENVSTKIKMNLLAELGEVFPQDSSEDLIHVLVDIVRPEPSLRLNMTLRTDPKKNPQWSGLLSTITQAILIDAICEEYPNMPRTPNPPRIMLYPSTDNQSSTPIPTLIESDPQLKSRLSPLIVDGAINVVIGLALEKHISSYP</sequence>
<evidence type="ECO:0000259" key="4">
    <source>
        <dbReference type="Pfam" id="PF20147"/>
    </source>
</evidence>
<organism evidence="5 6">
    <name type="scientific">Lobosporangium transversale</name>
    <dbReference type="NCBI Taxonomy" id="64571"/>
    <lineage>
        <taxon>Eukaryota</taxon>
        <taxon>Fungi</taxon>
        <taxon>Fungi incertae sedis</taxon>
        <taxon>Mucoromycota</taxon>
        <taxon>Mortierellomycotina</taxon>
        <taxon>Mortierellomycetes</taxon>
        <taxon>Mortierellales</taxon>
        <taxon>Mortierellaceae</taxon>
        <taxon>Lobosporangium</taxon>
    </lineage>
</organism>
<dbReference type="GO" id="GO:0043657">
    <property type="term" value="C:host cell"/>
    <property type="evidence" value="ECO:0007669"/>
    <property type="project" value="UniProtKB-SubCell"/>
</dbReference>
<evidence type="ECO:0000256" key="2">
    <source>
        <dbReference type="ARBA" id="ARBA00004613"/>
    </source>
</evidence>
<evidence type="ECO:0000313" key="5">
    <source>
        <dbReference type="EMBL" id="ORZ20160.1"/>
    </source>
</evidence>
<keyword evidence="3" id="KW-0964">Secreted</keyword>